<accession>A0A6V8LRV9</accession>
<dbReference type="EC" id="2.4.1.-" evidence="2"/>
<proteinExistence type="predicted"/>
<keyword evidence="2" id="KW-0808">Transferase</keyword>
<protein>
    <submittedName>
        <fullName evidence="2">N-acetyl-alpha-D-glucosaminyl L-malate synthase</fullName>
        <ecNumber evidence="2">2.4.1.-</ecNumber>
    </submittedName>
</protein>
<dbReference type="SUPFAM" id="SSF53756">
    <property type="entry name" value="UDP-Glycosyltransferase/glycogen phosphorylase"/>
    <property type="match status" value="1"/>
</dbReference>
<evidence type="ECO:0000313" key="3">
    <source>
        <dbReference type="Proteomes" id="UP000494245"/>
    </source>
</evidence>
<reference evidence="2 3" key="2">
    <citation type="submission" date="2020-05" db="EMBL/GenBank/DDBJ databases">
        <title>Draft genome sequence of Desulfovibrio sp. strainFSS-1.</title>
        <authorList>
            <person name="Shimoshige H."/>
            <person name="Kobayashi H."/>
            <person name="Maekawa T."/>
        </authorList>
    </citation>
    <scope>NUCLEOTIDE SEQUENCE [LARGE SCALE GENOMIC DNA]</scope>
    <source>
        <strain evidence="2 3">SIID29052-01</strain>
    </source>
</reference>
<name>A0A6V8LRV9_9BACT</name>
<reference evidence="2 3" key="1">
    <citation type="submission" date="2020-04" db="EMBL/GenBank/DDBJ databases">
        <authorList>
            <consortium name="Desulfovibrio sp. FSS-1 genome sequencing consortium"/>
            <person name="Shimoshige H."/>
            <person name="Kobayashi H."/>
            <person name="Maekawa T."/>
        </authorList>
    </citation>
    <scope>NUCLEOTIDE SEQUENCE [LARGE SCALE GENOMIC DNA]</scope>
    <source>
        <strain evidence="2 3">SIID29052-01</strain>
    </source>
</reference>
<feature type="domain" description="Glycosyl transferase family 1" evidence="1">
    <location>
        <begin position="222"/>
        <end position="386"/>
    </location>
</feature>
<dbReference type="AlphaFoldDB" id="A0A6V8LRV9"/>
<keyword evidence="3" id="KW-1185">Reference proteome</keyword>
<dbReference type="PANTHER" id="PTHR12526">
    <property type="entry name" value="GLYCOSYLTRANSFERASE"/>
    <property type="match status" value="1"/>
</dbReference>
<evidence type="ECO:0000259" key="1">
    <source>
        <dbReference type="Pfam" id="PF00534"/>
    </source>
</evidence>
<gene>
    <name evidence="2" type="primary">bshA_1</name>
    <name evidence="2" type="ORF">NNJEOMEG_01122</name>
</gene>
<dbReference type="EMBL" id="BLTE01000003">
    <property type="protein sequence ID" value="GFK93291.1"/>
    <property type="molecule type" value="Genomic_DNA"/>
</dbReference>
<sequence length="409" mass="44861">MNGVLGMILKGYPRISETFISNEIALLESMGLPIRILSMRHPRENFTHESVKRIKAPVDYLPETIQGNVWRLLSANLACLAASPRRYLRGLAEMLRRLARTRRAATAKHLLQAGYLAARVLPGSGVTHLHAHFAHSPTSVAAFASILTGLPFSFTAHAKDIYTQDPARLAEKLAAARFVVTCTGYNKKHLDALNPADTPVHRVYHGIDLDLFHPGEPRLEARQPYEILTVARLTPKKGLLTVFAALARLADAGLDFRHVLIGTGEEKDRLKALARELGIDARIQWLGVQPHEVVLTRLARADLFLLGCEVSENGDRDGIPNVLAEAMAMGVPVASTAVSAIPELIVSGESGLLVPPRDPDALAQAARTLLTDQELRRRVIPAARERVRAVFDNKALVAELARLFERHVG</sequence>
<comment type="caution">
    <text evidence="2">The sequence shown here is derived from an EMBL/GenBank/DDBJ whole genome shotgun (WGS) entry which is preliminary data.</text>
</comment>
<dbReference type="InterPro" id="IPR001296">
    <property type="entry name" value="Glyco_trans_1"/>
</dbReference>
<dbReference type="Gene3D" id="3.40.50.2000">
    <property type="entry name" value="Glycogen Phosphorylase B"/>
    <property type="match status" value="2"/>
</dbReference>
<evidence type="ECO:0000313" key="2">
    <source>
        <dbReference type="EMBL" id="GFK93291.1"/>
    </source>
</evidence>
<keyword evidence="2" id="KW-0328">Glycosyltransferase</keyword>
<organism evidence="2 3">
    <name type="scientific">Fundidesulfovibrio magnetotacticus</name>
    <dbReference type="NCBI Taxonomy" id="2730080"/>
    <lineage>
        <taxon>Bacteria</taxon>
        <taxon>Pseudomonadati</taxon>
        <taxon>Thermodesulfobacteriota</taxon>
        <taxon>Desulfovibrionia</taxon>
        <taxon>Desulfovibrionales</taxon>
        <taxon>Desulfovibrionaceae</taxon>
        <taxon>Fundidesulfovibrio</taxon>
    </lineage>
</organism>
<dbReference type="Proteomes" id="UP000494245">
    <property type="component" value="Unassembled WGS sequence"/>
</dbReference>
<dbReference type="GO" id="GO:0016757">
    <property type="term" value="F:glycosyltransferase activity"/>
    <property type="evidence" value="ECO:0007669"/>
    <property type="project" value="UniProtKB-KW"/>
</dbReference>
<dbReference type="Pfam" id="PF00534">
    <property type="entry name" value="Glycos_transf_1"/>
    <property type="match status" value="1"/>
</dbReference>